<comment type="caution">
    <text evidence="4">The sequence shown here is derived from an EMBL/GenBank/DDBJ whole genome shotgun (WGS) entry which is preliminary data.</text>
</comment>
<reference evidence="4 5" key="1">
    <citation type="submission" date="2020-04" db="EMBL/GenBank/DDBJ databases">
        <title>Flammeovirga sp. SR4, a novel species isolated from seawater.</title>
        <authorList>
            <person name="Wang X."/>
        </authorList>
    </citation>
    <scope>NUCLEOTIDE SEQUENCE [LARGE SCALE GENOMIC DNA]</scope>
    <source>
        <strain evidence="4 5">ATCC 23126</strain>
    </source>
</reference>
<gene>
    <name evidence="4" type="ORF">HHU12_14045</name>
</gene>
<evidence type="ECO:0000256" key="1">
    <source>
        <dbReference type="SAM" id="Coils"/>
    </source>
</evidence>
<dbReference type="EMBL" id="JABANE010000034">
    <property type="protein sequence ID" value="NME69092.1"/>
    <property type="molecule type" value="Genomic_DNA"/>
</dbReference>
<dbReference type="InterPro" id="IPR036116">
    <property type="entry name" value="FN3_sf"/>
</dbReference>
<organism evidence="4 5">
    <name type="scientific">Flammeovirga aprica JL-4</name>
    <dbReference type="NCBI Taxonomy" id="694437"/>
    <lineage>
        <taxon>Bacteria</taxon>
        <taxon>Pseudomonadati</taxon>
        <taxon>Bacteroidota</taxon>
        <taxon>Cytophagia</taxon>
        <taxon>Cytophagales</taxon>
        <taxon>Flammeovirgaceae</taxon>
        <taxon>Flammeovirga</taxon>
    </lineage>
</organism>
<feature type="chain" id="PRO_5030999244" evidence="2">
    <location>
        <begin position="21"/>
        <end position="2249"/>
    </location>
</feature>
<evidence type="ECO:0000259" key="3">
    <source>
        <dbReference type="PROSITE" id="PS50853"/>
    </source>
</evidence>
<dbReference type="RefSeq" id="WP_169657377.1">
    <property type="nucleotide sequence ID" value="NZ_JABANE010000034.1"/>
</dbReference>
<keyword evidence="5" id="KW-1185">Reference proteome</keyword>
<protein>
    <submittedName>
        <fullName evidence="4">Fibronectin type III domain-containing protein</fullName>
    </submittedName>
</protein>
<dbReference type="Gene3D" id="2.60.40.10">
    <property type="entry name" value="Immunoglobulins"/>
    <property type="match status" value="2"/>
</dbReference>
<keyword evidence="1" id="KW-0175">Coiled coil</keyword>
<dbReference type="InterPro" id="IPR013783">
    <property type="entry name" value="Ig-like_fold"/>
</dbReference>
<dbReference type="InterPro" id="IPR003961">
    <property type="entry name" value="FN3_dom"/>
</dbReference>
<sequence length="2249" mass="248148">MIKKLILLLLTFVTLQSVNAQRYPVQATLMLNAPYPVRLSEYSQIGSSKVQANIWLKDISQQDIPVRFKLRIENKQKRLILETKPTYLPDPIHLIGGQAEMFDGTELGSYFELNNLRAVSGSTSSIVNNGGKLPDGNYVFSLEVLEYYTGRKISNTSMYQCFIILSDPPLLLMPYENQKVVASDPQFVNFSWNPRHLTSPNRPQNVTYRFQVVEILRENQPAGDAFSNTRPIIDEEGVMTPAYQVGVMDTPLEPGNKYAWRVQAYDEDELGLLKNDGWSEPRIFQFGDACRVCEKFAVANTTPSRIEVEWTGDFSHNNWEVRYRRKTKEGEEVLPWSTKEFLADLGNVKPLTPGTAYELQVRGVCSGDRYGEWSDIISASTEEQPERTYKCEGGEFLISWENSDPLNESLNVGEKFTAGDFDVTVVEDEFKDGKHTGNGMIRINAFNKVFFTVEYEDLVINTDYQLIEGEAYVTGSDTDIIDPDLAAAIMDGLDKLDQVLAEAEKAAEFVENVFDNLPDEIKEELNRLKDEVSSTKDALDEAKDVLKEAKKSGDEDAIAASEQSVELAKQAKADAKASKKQAINKALQHIKEEFKKGLTAIGKLEKNIQSTLSEEEKSKRVVLVTEGMTLGEDILSFFNMLDGQSQQPDDLNDYKDVTDDEALLAIYNEIHDGATIIDSGGVSDLPTAIENVRKAVWAYKIRFEKYGDEAAGEENAEDGSDSTEDNTEEDIIVANLDIGKDIKKGDEVKFGPIAIALTEDPTLLSEAEDVCKYELKNVTFKLPFENEYVGEFSIDISEANLVYELYCSTEKLKSASISWSDNNGKDVSLGFINSKVKKLDLSLDDKGKLSGGVDLTANLPADKTLLSAVVVKKGFGGDFTFNYTTTSDYFEGDFDFANLSSLNVDYIKGDEVIASIKDAKLSNNASLEADLSLPRPVSYTYKGLKMSLKEFDASFIISVKDTITFKTLSSTIGIDKIPGIPTSFDVKGELKDGNITASIKNLEKLKFYGVEIETKLLSAEFDKHFDYVGLKGKNIAGTYKKTIEGNLFEGNFTIEELEMMADSLTKLEMKGSLSYGDIASLTLTNGKYIPSMRSIKLDADVKANTTDKDNSVDLSFRSIMIDEEGEITIGAAGGEALFTYGPLQVEFLQPLQDLSEKVKAQAIVTVSIQDSTYQDSVKVTTEVEYQQKDGKLIYVKAMASKQNIPLPDVYDIESKVTGFDLVYKNENEVMDISGSVTFNGNLTEDKSYREGSIILKKGLDGTFKYNVAYTSADPSALYGGFDLVGLKKINIDFKKDNKVFAKINNAAITDKGMVKADIVTTEKVEYKENGLDVTLTSLKGKINYNLKKKSFKVLNVTGAGVISNLPGTSTQMKIGLGMTSNKITGTIKDLDSLNIYGINMEAKKLSASFSDEFKLLSVSGKDLQSSYSKEINGNKLQGKLNIKEFLYNKDSLRKFEGDGTVSYANFAKVTLSAGSYNFEDRAIEFAASIDVEANQDNQVSTTIDKVIIKENGDYEIGEVSVDALAKFGPVKVKFAKEPSNKSKITKVEAEVSLLVKKGKVDKNLTFKTEVEYKKDKNKGFTYLKVDAKDLQKEFPEIYGVQTKVKDIIISYDFEGEKPTYSGSIVLDASLKEDKYLYKDLVMLKKGVGGTISIDLDSEVDGGLKDFNLSKIKDFNIVMIKKEKQIAIFTGSISNQGIMSGKFAVTQPQSVSMNSFNATLNQFDVDADYNLNTEEFTFKSGNGELLVSGIQGLDGDVILSLEYNQQNLLAGLSTKTKSLKFCKLDVKNPAFEFTLDDNLDLKKIEGSFGVKPEGMSSELTLKDLVVEDGKVKTVKGKANVSYKNFRFDILSAAYTAQTGLNMNAKVLLGDSYVKVDKFKVGLDGAVSVGKASGDLNKSLMAIKFEATFKENQFAGTFDATVSKKLSISGAVDMGTSDCDNCNENNKFVYGYYKLTVGAPIPIFTGVSISKLGGQFGYNYYIDFAKGDKLGTPQYGKYIAGFSFGLQDQAGIVEFAVDPAVYSWGNRTAMLHLNGTIKSPKVNPIFDGRASMTLNLPSYDIEGVLAAKINIPAKSGFIFKANQDIDYSITSTKTTFSTNEMNAKIFNQVDFIGNFSNERTFNSSGVLLKADGSLSGKLIYEYNGEYSTSVLGNSIDCKFSFNIDGQINTSFDDQKFKTELIAVNVGASADVVVDTYFGKVEPTLSISATGKFMPVNTDWKLDTSYNLTIGISGHTETFSGTYTKTFGSVNE</sequence>
<evidence type="ECO:0000313" key="4">
    <source>
        <dbReference type="EMBL" id="NME69092.1"/>
    </source>
</evidence>
<feature type="signal peptide" evidence="2">
    <location>
        <begin position="1"/>
        <end position="20"/>
    </location>
</feature>
<dbReference type="SMART" id="SM00060">
    <property type="entry name" value="FN3"/>
    <property type="match status" value="2"/>
</dbReference>
<evidence type="ECO:0000313" key="5">
    <source>
        <dbReference type="Proteomes" id="UP000576082"/>
    </source>
</evidence>
<dbReference type="CDD" id="cd00063">
    <property type="entry name" value="FN3"/>
    <property type="match status" value="1"/>
</dbReference>
<dbReference type="Proteomes" id="UP000576082">
    <property type="component" value="Unassembled WGS sequence"/>
</dbReference>
<proteinExistence type="predicted"/>
<evidence type="ECO:0000256" key="2">
    <source>
        <dbReference type="SAM" id="SignalP"/>
    </source>
</evidence>
<name>A0A7X9RUR3_9BACT</name>
<keyword evidence="2" id="KW-0732">Signal</keyword>
<dbReference type="SUPFAM" id="SSF49265">
    <property type="entry name" value="Fibronectin type III"/>
    <property type="match status" value="1"/>
</dbReference>
<accession>A0A7X9RUR3</accession>
<feature type="domain" description="Fibronectin type-III" evidence="3">
    <location>
        <begin position="292"/>
        <end position="384"/>
    </location>
</feature>
<dbReference type="PROSITE" id="PS50853">
    <property type="entry name" value="FN3"/>
    <property type="match status" value="1"/>
</dbReference>
<feature type="coiled-coil region" evidence="1">
    <location>
        <begin position="493"/>
        <end position="585"/>
    </location>
</feature>